<protein>
    <submittedName>
        <fullName evidence="5">Nitroreductase</fullName>
    </submittedName>
</protein>
<proteinExistence type="inferred from homology"/>
<dbReference type="PANTHER" id="PTHR43673:SF10">
    <property type="entry name" value="NADH DEHYDROGENASE_NAD(P)H NITROREDUCTASE XCC3605-RELATED"/>
    <property type="match status" value="1"/>
</dbReference>
<accession>A0A837HNH6</accession>
<reference evidence="5 6" key="1">
    <citation type="journal article" date="2015" name="Nature">
        <title>rRNA introns, odd ribosomes, and small enigmatic genomes across a large radiation of phyla.</title>
        <authorList>
            <person name="Brown C.T."/>
            <person name="Hug L.A."/>
            <person name="Thomas B.C."/>
            <person name="Sharon I."/>
            <person name="Castelle C.J."/>
            <person name="Singh A."/>
            <person name="Wilkins M.J."/>
            <person name="Williams K.H."/>
            <person name="Banfield J.F."/>
        </authorList>
    </citation>
    <scope>NUCLEOTIDE SEQUENCE [LARGE SCALE GENOMIC DNA]</scope>
</reference>
<name>A0A837HNH6_9BACT</name>
<dbReference type="PANTHER" id="PTHR43673">
    <property type="entry name" value="NAD(P)H NITROREDUCTASE YDGI-RELATED"/>
    <property type="match status" value="1"/>
</dbReference>
<dbReference type="AlphaFoldDB" id="A0A837HNH6"/>
<evidence type="ECO:0000313" key="6">
    <source>
        <dbReference type="Proteomes" id="UP000033998"/>
    </source>
</evidence>
<dbReference type="GO" id="GO:0016491">
    <property type="term" value="F:oxidoreductase activity"/>
    <property type="evidence" value="ECO:0007669"/>
    <property type="project" value="UniProtKB-KW"/>
</dbReference>
<feature type="compositionally biased region" description="Basic and acidic residues" evidence="3">
    <location>
        <begin position="168"/>
        <end position="182"/>
    </location>
</feature>
<dbReference type="InterPro" id="IPR000415">
    <property type="entry name" value="Nitroreductase-like"/>
</dbReference>
<organism evidence="5 6">
    <name type="scientific">Candidatus Nomurabacteria bacterium GW2011_GWD2_39_12</name>
    <dbReference type="NCBI Taxonomy" id="1618759"/>
    <lineage>
        <taxon>Bacteria</taxon>
        <taxon>Candidatus Nomuraibacteriota</taxon>
    </lineage>
</organism>
<dbReference type="Pfam" id="PF00881">
    <property type="entry name" value="Nitroreductase"/>
    <property type="match status" value="2"/>
</dbReference>
<dbReference type="Gene3D" id="3.40.109.10">
    <property type="entry name" value="NADH Oxidase"/>
    <property type="match status" value="1"/>
</dbReference>
<dbReference type="Proteomes" id="UP000033998">
    <property type="component" value="Unassembled WGS sequence"/>
</dbReference>
<dbReference type="EMBL" id="LBWE01000004">
    <property type="protein sequence ID" value="KKR01980.1"/>
    <property type="molecule type" value="Genomic_DNA"/>
</dbReference>
<evidence type="ECO:0000259" key="4">
    <source>
        <dbReference type="Pfam" id="PF00881"/>
    </source>
</evidence>
<dbReference type="CDD" id="cd02138">
    <property type="entry name" value="TdsD-like"/>
    <property type="match status" value="1"/>
</dbReference>
<feature type="region of interest" description="Disordered" evidence="3">
    <location>
        <begin position="167"/>
        <end position="193"/>
    </location>
</feature>
<dbReference type="SUPFAM" id="SSF55469">
    <property type="entry name" value="FMN-dependent nitroreductase-like"/>
    <property type="match status" value="1"/>
</dbReference>
<gene>
    <name evidence="5" type="ORF">UT27_C0004G0051</name>
</gene>
<dbReference type="InterPro" id="IPR029479">
    <property type="entry name" value="Nitroreductase"/>
</dbReference>
<sequence length="193" mass="21832">MKTVNGRKTEYEIDDIFLERYSPRAMSGESISEEELMTLFEAARWAPSASNMQPWRFIYAMRGTPEFDVLFSLLIPFNQDWCKNASALVVTISHDLHYKGTVSRTHSFDTGAAWENFALQASTMNLVAHGMEGFDYALAKEKLGIPENYTVEMMIAVGKHGNVADLPEPLRARENPSDRKPLSDLVFKSKFPS</sequence>
<comment type="similarity">
    <text evidence="1">Belongs to the nitroreductase family.</text>
</comment>
<feature type="domain" description="Nitroreductase" evidence="4">
    <location>
        <begin position="19"/>
        <end position="59"/>
    </location>
</feature>
<evidence type="ECO:0000256" key="3">
    <source>
        <dbReference type="SAM" id="MobiDB-lite"/>
    </source>
</evidence>
<feature type="domain" description="Nitroreductase" evidence="4">
    <location>
        <begin position="104"/>
        <end position="159"/>
    </location>
</feature>
<evidence type="ECO:0000313" key="5">
    <source>
        <dbReference type="EMBL" id="KKR01980.1"/>
    </source>
</evidence>
<keyword evidence="2" id="KW-0560">Oxidoreductase</keyword>
<evidence type="ECO:0000256" key="1">
    <source>
        <dbReference type="ARBA" id="ARBA00007118"/>
    </source>
</evidence>
<comment type="caution">
    <text evidence="5">The sequence shown here is derived from an EMBL/GenBank/DDBJ whole genome shotgun (WGS) entry which is preliminary data.</text>
</comment>
<evidence type="ECO:0000256" key="2">
    <source>
        <dbReference type="ARBA" id="ARBA00023002"/>
    </source>
</evidence>